<evidence type="ECO:0000313" key="2">
    <source>
        <dbReference type="Proteomes" id="UP000275846"/>
    </source>
</evidence>
<reference evidence="3" key="1">
    <citation type="submission" date="2016-06" db="UniProtKB">
        <authorList>
            <consortium name="WormBaseParasite"/>
        </authorList>
    </citation>
    <scope>IDENTIFICATION</scope>
</reference>
<keyword evidence="2" id="KW-1185">Reference proteome</keyword>
<accession>A0A183TSJ3</accession>
<dbReference type="EMBL" id="UYSU01047502">
    <property type="protein sequence ID" value="VDM05827.1"/>
    <property type="molecule type" value="Genomic_DNA"/>
</dbReference>
<dbReference type="AlphaFoldDB" id="A0A183TSJ3"/>
<evidence type="ECO:0000313" key="3">
    <source>
        <dbReference type="WBParaSite" id="SSLN_0002017001-mRNA-1"/>
    </source>
</evidence>
<name>A0A183TSJ3_SCHSO</name>
<dbReference type="OrthoDB" id="410381at2759"/>
<evidence type="ECO:0000313" key="1">
    <source>
        <dbReference type="EMBL" id="VDM05827.1"/>
    </source>
</evidence>
<proteinExistence type="predicted"/>
<sequence>MTSSEAAKDKFHEHLHALVVTVPKADKLIALGDFNAHVDTDYAMWRGVVGPHGLDSFNDSGLLLKQTRRVQPDSAQHLLLPLNGAEGNLDAPPVEKMELRDYVLIWSNELTIQLANLPVTEKDASVENCWCQLRDNVHFTTPDVPGRARHLR</sequence>
<dbReference type="Proteomes" id="UP000275846">
    <property type="component" value="Unassembled WGS sequence"/>
</dbReference>
<gene>
    <name evidence="1" type="ORF">SSLN_LOCUS19441</name>
</gene>
<organism evidence="3">
    <name type="scientific">Schistocephalus solidus</name>
    <name type="common">Tapeworm</name>
    <dbReference type="NCBI Taxonomy" id="70667"/>
    <lineage>
        <taxon>Eukaryota</taxon>
        <taxon>Metazoa</taxon>
        <taxon>Spiralia</taxon>
        <taxon>Lophotrochozoa</taxon>
        <taxon>Platyhelminthes</taxon>
        <taxon>Cestoda</taxon>
        <taxon>Eucestoda</taxon>
        <taxon>Diphyllobothriidea</taxon>
        <taxon>Diphyllobothriidae</taxon>
        <taxon>Schistocephalus</taxon>
    </lineage>
</organism>
<protein>
    <submittedName>
        <fullName evidence="3">Endo/exonuclease/phosphatase domain-containing protein</fullName>
    </submittedName>
</protein>
<reference evidence="1 2" key="2">
    <citation type="submission" date="2018-11" db="EMBL/GenBank/DDBJ databases">
        <authorList>
            <consortium name="Pathogen Informatics"/>
        </authorList>
    </citation>
    <scope>NUCLEOTIDE SEQUENCE [LARGE SCALE GENOMIC DNA]</scope>
    <source>
        <strain evidence="1 2">NST_G2</strain>
    </source>
</reference>
<dbReference type="WBParaSite" id="SSLN_0002017001-mRNA-1">
    <property type="protein sequence ID" value="SSLN_0002017001-mRNA-1"/>
    <property type="gene ID" value="SSLN_0002017001"/>
</dbReference>